<evidence type="ECO:0000313" key="1">
    <source>
        <dbReference type="EMBL" id="AUF82310.1"/>
    </source>
</evidence>
<protein>
    <submittedName>
        <fullName evidence="1">Uncharacterized protein</fullName>
    </submittedName>
</protein>
<dbReference type="EMBL" id="KY322437">
    <property type="protein sequence ID" value="AUF82310.1"/>
    <property type="molecule type" value="Genomic_DNA"/>
</dbReference>
<gene>
    <name evidence="1" type="ORF">TetV_218</name>
</gene>
<keyword evidence="2" id="KW-1185">Reference proteome</keyword>
<name>A0A2P0VN59_9VIRU</name>
<organism evidence="1">
    <name type="scientific">Tetraselmis virus 1</name>
    <dbReference type="NCBI Taxonomy" id="2060617"/>
    <lineage>
        <taxon>Viruses</taxon>
        <taxon>Varidnaviria</taxon>
        <taxon>Bamfordvirae</taxon>
        <taxon>Nucleocytoviricota</taxon>
        <taxon>Megaviricetes</taxon>
        <taxon>Imitervirales</taxon>
        <taxon>Allomimiviridae</taxon>
        <taxon>Oceanusvirus</taxon>
        <taxon>Oceanusvirus kaneohense</taxon>
    </lineage>
</organism>
<proteinExistence type="predicted"/>
<dbReference type="Proteomes" id="UP000244773">
    <property type="component" value="Segment"/>
</dbReference>
<sequence length="222" mass="25895">MSSKQKLRRSLPRPTDAIRIDKEALETQYDPKIHTMCKCLKDYCEKNDDWTEIRVIPFIGIESSQDKYIAMNCELSDNYVRKFLQEVSSCKIKKPFEKKTVVHSYYIDSISYSVETYKHSTTDKNIRCWDERCVDVQIHDGLFVAATVVQPLKAHSFPSKSNIHHDEIYERLTIEMGSGVRLVLDNLEQNKNRIKLTISKNDFKFPYKTVISALSCIMKIDL</sequence>
<reference evidence="1" key="1">
    <citation type="journal article" date="2018" name="Virology">
        <title>A giant virus infecting green algae encodes key fermentation genes.</title>
        <authorList>
            <person name="Schvarcz C.R."/>
            <person name="Steward G.F."/>
        </authorList>
    </citation>
    <scope>NUCLEOTIDE SEQUENCE [LARGE SCALE GENOMIC DNA]</scope>
</reference>
<evidence type="ECO:0000313" key="2">
    <source>
        <dbReference type="Proteomes" id="UP000244773"/>
    </source>
</evidence>
<accession>A0A2P0VN59</accession>